<organism evidence="3 4">
    <name type="scientific">Rhodofomes roseus</name>
    <dbReference type="NCBI Taxonomy" id="34475"/>
    <lineage>
        <taxon>Eukaryota</taxon>
        <taxon>Fungi</taxon>
        <taxon>Dikarya</taxon>
        <taxon>Basidiomycota</taxon>
        <taxon>Agaricomycotina</taxon>
        <taxon>Agaricomycetes</taxon>
        <taxon>Polyporales</taxon>
        <taxon>Rhodofomes</taxon>
    </lineage>
</organism>
<comment type="caution">
    <text evidence="3">The sequence shown here is derived from an EMBL/GenBank/DDBJ whole genome shotgun (WGS) entry which is preliminary data.</text>
</comment>
<proteinExistence type="predicted"/>
<dbReference type="InterPro" id="IPR036211">
    <property type="entry name" value="eIF4G_eIF4E-bd_sf"/>
</dbReference>
<reference evidence="3 4" key="1">
    <citation type="submission" date="2019-01" db="EMBL/GenBank/DDBJ databases">
        <title>Genome sequencing of the rare red list fungi Fomitopsis rosea.</title>
        <authorList>
            <person name="Buettner E."/>
            <person name="Kellner H."/>
        </authorList>
    </citation>
    <scope>NUCLEOTIDE SEQUENCE [LARGE SCALE GENOMIC DNA]</scope>
    <source>
        <strain evidence="3 4">DSM 105464</strain>
    </source>
</reference>
<dbReference type="InterPro" id="IPR022745">
    <property type="entry name" value="eIF4G1_eIF4E-bd"/>
</dbReference>
<dbReference type="SUPFAM" id="SSF101489">
    <property type="entry name" value="Eukaryotic initiation factor 4f subunit eIF4g, eIF4e-binding domain"/>
    <property type="match status" value="1"/>
</dbReference>
<evidence type="ECO:0000313" key="4">
    <source>
        <dbReference type="Proteomes" id="UP000298390"/>
    </source>
</evidence>
<dbReference type="Gene3D" id="1.20.970.30">
    <property type="entry name" value="eIF4G, eIF4E-binding domain"/>
    <property type="match status" value="1"/>
</dbReference>
<feature type="domain" description="Eukaryotic translation initiation factor 4G1 eIF4E-binding" evidence="2">
    <location>
        <begin position="166"/>
        <end position="228"/>
    </location>
</feature>
<evidence type="ECO:0000259" key="2">
    <source>
        <dbReference type="Pfam" id="PF12152"/>
    </source>
</evidence>
<feature type="compositionally biased region" description="Basic and acidic residues" evidence="1">
    <location>
        <begin position="1"/>
        <end position="107"/>
    </location>
</feature>
<dbReference type="Pfam" id="PF12152">
    <property type="entry name" value="eIF_4G1"/>
    <property type="match status" value="1"/>
</dbReference>
<feature type="region of interest" description="Disordered" evidence="1">
    <location>
        <begin position="1"/>
        <end position="171"/>
    </location>
</feature>
<name>A0A4Y9YAK8_9APHY</name>
<dbReference type="Gene3D" id="1.25.40.180">
    <property type="match status" value="1"/>
</dbReference>
<protein>
    <recommendedName>
        <fullName evidence="2">Eukaryotic translation initiation factor 4G1 eIF4E-binding domain-containing protein</fullName>
    </recommendedName>
</protein>
<evidence type="ECO:0000313" key="3">
    <source>
        <dbReference type="EMBL" id="TFY58491.1"/>
    </source>
</evidence>
<sequence length="556" mass="61348">DRLAKEMAEEEAAEKAERAAEEGAKQKADKKARKEKEAEEKRKADEEERVRKEKEQEEQERRRKQEDAERARKEAEKETERPRKEIRERLRKEKVAATRAESEKGEVDESEATPASEAQAEETAVIQYSKDEPQDTGSLRIDTAVSDVPKKRHPGPLESSSTRKQGQPIPSAPAIVTARITEDLGSVSYPESIKSPEVELNVNVKRGKTRYDRDRLMEFMKICKDRPDNLPPLDAIALESSEQGADVSISHESQQHSLTPMVLPPLNSPCQLQNLGSSNFDGAGGHLIIHDADELSDSWSTISDEDSAFDCLSDVGDDWYDTAEASILSLSSDLDETNSGAYRSQIVSTDNEHQRNSASSHGAPCIVFDTMAFSGTATEPAADSGRSQKLRHNAIAEEVAVITPPNLTQQRGLTQDYPPEVNEETNVQLSASLDFSKLRDLDEAEAYFRKLPSNHQWSLVHRLVSSAVITASVTDARLVGEILAQGATRGFVSPDVFEAGFAPTMDILDILVSRTPNAASLVAIMLKGLRLDKDRLGGLLYKAKGDELQILHGLLL</sequence>
<dbReference type="Proteomes" id="UP000298390">
    <property type="component" value="Unassembled WGS sequence"/>
</dbReference>
<dbReference type="STRING" id="34475.A0A4Y9YAK8"/>
<dbReference type="EMBL" id="SEKV01000357">
    <property type="protein sequence ID" value="TFY58491.1"/>
    <property type="molecule type" value="Genomic_DNA"/>
</dbReference>
<gene>
    <name evidence="3" type="ORF">EVJ58_g6391</name>
</gene>
<evidence type="ECO:0000256" key="1">
    <source>
        <dbReference type="SAM" id="MobiDB-lite"/>
    </source>
</evidence>
<feature type="non-terminal residue" evidence="3">
    <location>
        <position position="1"/>
    </location>
</feature>
<accession>A0A4Y9YAK8</accession>
<dbReference type="AlphaFoldDB" id="A0A4Y9YAK8"/>